<sequence>MQHWVAIRKDPDEVFHLLKLDKVWESLSDPKFAAWAKYVDDLNAKLREKPVSMIPTLRKFFTDEDWV</sequence>
<comment type="subcellular location">
    <subcellularLocation>
        <location evidence="1">Host cell</location>
    </subcellularLocation>
    <subcellularLocation>
        <location evidence="2">Secreted</location>
    </subcellularLocation>
</comment>
<evidence type="ECO:0000313" key="14">
    <source>
        <dbReference type="Proteomes" id="UP000251314"/>
    </source>
</evidence>
<dbReference type="InterPro" id="IPR054463">
    <property type="entry name" value="PexRD54_WY"/>
</dbReference>
<dbReference type="EMBL" id="RCMI01000567">
    <property type="protein sequence ID" value="KAG2905317.1"/>
    <property type="molecule type" value="Genomic_DNA"/>
</dbReference>
<dbReference type="GO" id="GO:0005576">
    <property type="term" value="C:extracellular region"/>
    <property type="evidence" value="ECO:0007669"/>
    <property type="project" value="UniProtKB-SubCell"/>
</dbReference>
<proteinExistence type="inferred from homology"/>
<evidence type="ECO:0000313" key="9">
    <source>
        <dbReference type="EMBL" id="KAG2905317.1"/>
    </source>
</evidence>
<dbReference type="EMBL" id="RCML01000587">
    <property type="protein sequence ID" value="KAG2973174.1"/>
    <property type="molecule type" value="Genomic_DNA"/>
</dbReference>
<dbReference type="EMBL" id="RCMG01000640">
    <property type="protein sequence ID" value="KAG2850997.1"/>
    <property type="molecule type" value="Genomic_DNA"/>
</dbReference>
<evidence type="ECO:0000313" key="13">
    <source>
        <dbReference type="EMBL" id="RAW27953.1"/>
    </source>
</evidence>
<evidence type="ECO:0000313" key="12">
    <source>
        <dbReference type="EMBL" id="KAG3215998.1"/>
    </source>
</evidence>
<dbReference type="GO" id="GO:0043657">
    <property type="term" value="C:host cell"/>
    <property type="evidence" value="ECO:0007669"/>
    <property type="project" value="UniProtKB-SubCell"/>
</dbReference>
<dbReference type="Proteomes" id="UP000760860">
    <property type="component" value="Unassembled WGS sequence"/>
</dbReference>
<dbReference type="VEuPathDB" id="FungiDB:PC110_g15647"/>
<comment type="similarity">
    <text evidence="3">Belongs to the RxLR effector family.</text>
</comment>
<evidence type="ECO:0000259" key="7">
    <source>
        <dbReference type="Pfam" id="PF22748"/>
    </source>
</evidence>
<name>A0A329RTD7_9STRA</name>
<evidence type="ECO:0000313" key="10">
    <source>
        <dbReference type="EMBL" id="KAG2921465.1"/>
    </source>
</evidence>
<evidence type="ECO:0000256" key="2">
    <source>
        <dbReference type="ARBA" id="ARBA00004613"/>
    </source>
</evidence>
<keyword evidence="5" id="KW-0732">Signal</keyword>
<evidence type="ECO:0000313" key="11">
    <source>
        <dbReference type="EMBL" id="KAG2973174.1"/>
    </source>
</evidence>
<dbReference type="AlphaFoldDB" id="A0A329RTD7"/>
<dbReference type="EMBL" id="MJFZ01000523">
    <property type="protein sequence ID" value="RAW27953.1"/>
    <property type="molecule type" value="Genomic_DNA"/>
</dbReference>
<evidence type="ECO:0000256" key="6">
    <source>
        <dbReference type="ARBA" id="ARBA00023026"/>
    </source>
</evidence>
<evidence type="ECO:0000256" key="3">
    <source>
        <dbReference type="ARBA" id="ARBA00010400"/>
    </source>
</evidence>
<evidence type="ECO:0000256" key="4">
    <source>
        <dbReference type="ARBA" id="ARBA00022525"/>
    </source>
</evidence>
<organism evidence="13 14">
    <name type="scientific">Phytophthora cactorum</name>
    <dbReference type="NCBI Taxonomy" id="29920"/>
    <lineage>
        <taxon>Eukaryota</taxon>
        <taxon>Sar</taxon>
        <taxon>Stramenopiles</taxon>
        <taxon>Oomycota</taxon>
        <taxon>Peronosporomycetes</taxon>
        <taxon>Peronosporales</taxon>
        <taxon>Peronosporaceae</taxon>
        <taxon>Phytophthora</taxon>
    </lineage>
</organism>
<comment type="caution">
    <text evidence="13">The sequence shown here is derived from an EMBL/GenBank/DDBJ whole genome shotgun (WGS) entry which is preliminary data.</text>
</comment>
<dbReference type="OrthoDB" id="88607at2759"/>
<dbReference type="EMBL" id="RCMV01000517">
    <property type="protein sequence ID" value="KAG3215998.1"/>
    <property type="molecule type" value="Genomic_DNA"/>
</dbReference>
<gene>
    <name evidence="13" type="ORF">PC110_g15647</name>
    <name evidence="8" type="ORF">PC113_g16301</name>
    <name evidence="9" type="ORF">PC115_g14649</name>
    <name evidence="10" type="ORF">PC117_g16231</name>
    <name evidence="11" type="ORF">PC118_g15285</name>
    <name evidence="12" type="ORF">PC129_g13138</name>
</gene>
<dbReference type="Proteomes" id="UP000697107">
    <property type="component" value="Unassembled WGS sequence"/>
</dbReference>
<dbReference type="Pfam" id="PF22748">
    <property type="entry name" value="PexRD54_WY"/>
    <property type="match status" value="1"/>
</dbReference>
<reference evidence="12" key="2">
    <citation type="submission" date="2018-05" db="EMBL/GenBank/DDBJ databases">
        <title>Effector identification in a new, highly contiguous assembly of the strawberry crown rot pathogen Phytophthora cactorum.</title>
        <authorList>
            <person name="Armitage A.D."/>
            <person name="Nellist C.F."/>
            <person name="Bates H."/>
            <person name="Vickerstaff R.J."/>
            <person name="Harrison R.J."/>
        </authorList>
    </citation>
    <scope>NUCLEOTIDE SEQUENCE</scope>
    <source>
        <strain evidence="8">15-7</strain>
        <strain evidence="9">4032</strain>
        <strain evidence="10">4040</strain>
        <strain evidence="11">P415</strain>
        <strain evidence="12">P421</strain>
    </source>
</reference>
<feature type="domain" description="RxLR effector PexRD54 WY" evidence="7">
    <location>
        <begin position="2"/>
        <end position="39"/>
    </location>
</feature>
<dbReference type="EMBL" id="RCMK01000568">
    <property type="protein sequence ID" value="KAG2921465.1"/>
    <property type="molecule type" value="Genomic_DNA"/>
</dbReference>
<evidence type="ECO:0000256" key="5">
    <source>
        <dbReference type="ARBA" id="ARBA00022729"/>
    </source>
</evidence>
<dbReference type="Proteomes" id="UP000735874">
    <property type="component" value="Unassembled WGS sequence"/>
</dbReference>
<keyword evidence="6" id="KW-0843">Virulence</keyword>
<dbReference type="Proteomes" id="UP000736787">
    <property type="component" value="Unassembled WGS sequence"/>
</dbReference>
<accession>A0A329RTD7</accession>
<dbReference type="Proteomes" id="UP000774804">
    <property type="component" value="Unassembled WGS sequence"/>
</dbReference>
<evidence type="ECO:0000256" key="1">
    <source>
        <dbReference type="ARBA" id="ARBA00004340"/>
    </source>
</evidence>
<evidence type="ECO:0000313" key="8">
    <source>
        <dbReference type="EMBL" id="KAG2850997.1"/>
    </source>
</evidence>
<reference evidence="13 14" key="1">
    <citation type="submission" date="2018-01" db="EMBL/GenBank/DDBJ databases">
        <title>Draft genome of the strawberry crown rot pathogen Phytophthora cactorum.</title>
        <authorList>
            <person name="Armitage A.D."/>
            <person name="Lysoe E."/>
            <person name="Nellist C.F."/>
            <person name="Harrison R.J."/>
            <person name="Brurberg M.B."/>
        </authorList>
    </citation>
    <scope>NUCLEOTIDE SEQUENCE [LARGE SCALE GENOMIC DNA]</scope>
    <source>
        <strain evidence="13 14">10300</strain>
    </source>
</reference>
<dbReference type="Proteomes" id="UP000251314">
    <property type="component" value="Unassembled WGS sequence"/>
</dbReference>
<keyword evidence="4" id="KW-0964">Secreted</keyword>
<protein>
    <recommendedName>
        <fullName evidence="7">RxLR effector PexRD54 WY domain-containing protein</fullName>
    </recommendedName>
</protein>
<keyword evidence="14" id="KW-1185">Reference proteome</keyword>